<dbReference type="SUPFAM" id="SSF56112">
    <property type="entry name" value="Protein kinase-like (PK-like)"/>
    <property type="match status" value="1"/>
</dbReference>
<dbReference type="AlphaFoldDB" id="U9SNG7"/>
<dbReference type="PANTHER" id="PTHR44329">
    <property type="entry name" value="SERINE/THREONINE-PROTEIN KINASE TNNI3K-RELATED"/>
    <property type="match status" value="1"/>
</dbReference>
<dbReference type="GO" id="GO:0005524">
    <property type="term" value="F:ATP binding"/>
    <property type="evidence" value="ECO:0007669"/>
    <property type="project" value="InterPro"/>
</dbReference>
<evidence type="ECO:0000259" key="1">
    <source>
        <dbReference type="PROSITE" id="PS50011"/>
    </source>
</evidence>
<dbReference type="PROSITE" id="PS50011">
    <property type="entry name" value="PROTEIN_KINASE_DOM"/>
    <property type="match status" value="1"/>
</dbReference>
<dbReference type="HOGENOM" id="CLU_000288_7_34_1"/>
<accession>U9SNG7</accession>
<dbReference type="eggNOG" id="KOG0192">
    <property type="taxonomic scope" value="Eukaryota"/>
</dbReference>
<sequence>MSGSGMTYDKCVECARQRKAVAWCSDCDIAFLKDNFRNWSSGNSKIDELIKHTQLNAKETVWMEGPRWNLDEEAEIWTRTGPIKVALKRLDNSQNMSQEFINQLYRYYKCLQNGALANCFGITKDPASCYISLLERYTGLHGPADKQISTQIYGVIPFVAPEVFDGNTPTKESDIYSFGMIMWILSAGVRPYCDRPHDSQLVQQICSGLRPSVISGTPLVFSKLMLQCLNASPSSRPTASHIFEYLGNWISDLSSQFDDTDIPFVNLEKLSLQSSLCHENTIYYSRPLSSIISSLLNIEL</sequence>
<dbReference type="InterPro" id="IPR051681">
    <property type="entry name" value="Ser/Thr_Kinases-Pseudokinases"/>
</dbReference>
<dbReference type="EMBL" id="KI301176">
    <property type="protein sequence ID" value="ERZ95537.1"/>
    <property type="molecule type" value="Genomic_DNA"/>
</dbReference>
<gene>
    <name evidence="2" type="ORF">GLOINDRAFT_13534</name>
</gene>
<proteinExistence type="predicted"/>
<dbReference type="InterPro" id="IPR001245">
    <property type="entry name" value="Ser-Thr/Tyr_kinase_cat_dom"/>
</dbReference>
<dbReference type="Pfam" id="PF07714">
    <property type="entry name" value="PK_Tyr_Ser-Thr"/>
    <property type="match status" value="1"/>
</dbReference>
<dbReference type="InterPro" id="IPR000719">
    <property type="entry name" value="Prot_kinase_dom"/>
</dbReference>
<evidence type="ECO:0000313" key="2">
    <source>
        <dbReference type="EMBL" id="ERZ95537.1"/>
    </source>
</evidence>
<feature type="domain" description="Protein kinase" evidence="1">
    <location>
        <begin position="1"/>
        <end position="250"/>
    </location>
</feature>
<dbReference type="GO" id="GO:0004674">
    <property type="term" value="F:protein serine/threonine kinase activity"/>
    <property type="evidence" value="ECO:0007669"/>
    <property type="project" value="TreeGrafter"/>
</dbReference>
<name>U9SNG7_RHIID</name>
<dbReference type="Gene3D" id="1.10.510.10">
    <property type="entry name" value="Transferase(Phosphotransferase) domain 1"/>
    <property type="match status" value="1"/>
</dbReference>
<protein>
    <recommendedName>
        <fullName evidence="1">Protein kinase domain-containing protein</fullName>
    </recommendedName>
</protein>
<organism evidence="2">
    <name type="scientific">Rhizophagus irregularis (strain DAOM 181602 / DAOM 197198 / MUCL 43194)</name>
    <name type="common">Arbuscular mycorrhizal fungus</name>
    <name type="synonym">Glomus intraradices</name>
    <dbReference type="NCBI Taxonomy" id="747089"/>
    <lineage>
        <taxon>Eukaryota</taxon>
        <taxon>Fungi</taxon>
        <taxon>Fungi incertae sedis</taxon>
        <taxon>Mucoromycota</taxon>
        <taxon>Glomeromycotina</taxon>
        <taxon>Glomeromycetes</taxon>
        <taxon>Glomerales</taxon>
        <taxon>Glomeraceae</taxon>
        <taxon>Rhizophagus</taxon>
    </lineage>
</organism>
<dbReference type="InterPro" id="IPR011009">
    <property type="entry name" value="Kinase-like_dom_sf"/>
</dbReference>
<dbReference type="VEuPathDB" id="FungiDB:RhiirFUN_025026"/>
<reference evidence="2" key="1">
    <citation type="submission" date="2013-07" db="EMBL/GenBank/DDBJ databases">
        <title>The genome of an arbuscular mycorrhizal fungus provides insights into the evolution of the oldest plant symbiosis.</title>
        <authorList>
            <consortium name="DOE Joint Genome Institute"/>
            <person name="Tisserant E."/>
            <person name="Malbreil M."/>
            <person name="Kuo A."/>
            <person name="Kohler A."/>
            <person name="Symeonidi A."/>
            <person name="Balestrini R."/>
            <person name="Charron P."/>
            <person name="Duensing N."/>
            <person name="Frei-dit-Frey N."/>
            <person name="Gianinazzi-Pearson V."/>
            <person name="Gilbert B."/>
            <person name="Handa Y."/>
            <person name="Hijri M."/>
            <person name="Kaul R."/>
            <person name="Kawaguchi M."/>
            <person name="Krajinski F."/>
            <person name="Lammers P."/>
            <person name="Lapierre D."/>
            <person name="Masclaux F.G."/>
            <person name="Murat C."/>
            <person name="Morin E."/>
            <person name="Ndikumana S."/>
            <person name="Pagni M."/>
            <person name="Petitpierre D."/>
            <person name="Requena N."/>
            <person name="Rosikiewicz P."/>
            <person name="Riley R."/>
            <person name="Saito K."/>
            <person name="San Clemente H."/>
            <person name="Shapiro H."/>
            <person name="van Tuinen D."/>
            <person name="Becard G."/>
            <person name="Bonfante P."/>
            <person name="Paszkowski U."/>
            <person name="Shachar-Hill Y."/>
            <person name="Young J.P."/>
            <person name="Sanders I.R."/>
            <person name="Henrissat B."/>
            <person name="Rensing S.A."/>
            <person name="Grigoriev I.V."/>
            <person name="Corradi N."/>
            <person name="Roux C."/>
            <person name="Martin F."/>
        </authorList>
    </citation>
    <scope>NUCLEOTIDE SEQUENCE</scope>
    <source>
        <strain evidence="2">DAOM 197198</strain>
    </source>
</reference>